<dbReference type="SUPFAM" id="SSF52540">
    <property type="entry name" value="P-loop containing nucleoside triphosphate hydrolases"/>
    <property type="match status" value="1"/>
</dbReference>
<name>A0A208ZMH6_YERIN</name>
<feature type="domain" description="ABC transporter" evidence="5">
    <location>
        <begin position="2"/>
        <end position="225"/>
    </location>
</feature>
<evidence type="ECO:0000256" key="3">
    <source>
        <dbReference type="ARBA" id="ARBA00022741"/>
    </source>
</evidence>
<dbReference type="PROSITE" id="PS00211">
    <property type="entry name" value="ABC_TRANSPORTER_1"/>
    <property type="match status" value="1"/>
</dbReference>
<accession>A0A208ZMH6</accession>
<dbReference type="GO" id="GO:0016887">
    <property type="term" value="F:ATP hydrolysis activity"/>
    <property type="evidence" value="ECO:0007669"/>
    <property type="project" value="InterPro"/>
</dbReference>
<dbReference type="GO" id="GO:0005524">
    <property type="term" value="F:ATP binding"/>
    <property type="evidence" value="ECO:0007669"/>
    <property type="project" value="UniProtKB-KW"/>
</dbReference>
<evidence type="ECO:0000313" key="7">
    <source>
        <dbReference type="Proteomes" id="UP000196440"/>
    </source>
</evidence>
<keyword evidence="4 6" id="KW-0067">ATP-binding</keyword>
<dbReference type="InterPro" id="IPR027417">
    <property type="entry name" value="P-loop_NTPase"/>
</dbReference>
<dbReference type="Proteomes" id="UP000196440">
    <property type="component" value="Unassembled WGS sequence"/>
</dbReference>
<dbReference type="Gene3D" id="3.40.50.300">
    <property type="entry name" value="P-loop containing nucleotide triphosphate hydrolases"/>
    <property type="match status" value="1"/>
</dbReference>
<keyword evidence="3" id="KW-0547">Nucleotide-binding</keyword>
<evidence type="ECO:0000313" key="6">
    <source>
        <dbReference type="EMBL" id="OVZ81661.1"/>
    </source>
</evidence>
<gene>
    <name evidence="6" type="ORF">CBW57_21565</name>
</gene>
<comment type="caution">
    <text evidence="6">The sequence shown here is derived from an EMBL/GenBank/DDBJ whole genome shotgun (WGS) entry which is preliminary data.</text>
</comment>
<dbReference type="PROSITE" id="PS50893">
    <property type="entry name" value="ABC_TRANSPORTER_2"/>
    <property type="match status" value="1"/>
</dbReference>
<evidence type="ECO:0000256" key="2">
    <source>
        <dbReference type="ARBA" id="ARBA00022448"/>
    </source>
</evidence>
<dbReference type="InterPro" id="IPR050153">
    <property type="entry name" value="Metal_Ion_Import_ABC"/>
</dbReference>
<sequence length="272" mass="29882">MINVSRLSLSHGGKVLFKDLSFHLGKGQIAAIMGTNGRGKTTLLRAILGLIPSQQGDTCLSAEVAYVPQQESITFPYTVRTMVMLGRVRHMRWYASPGIVDRDITQSCLELMGLLPLADKPFDQLSGGERQLVCIARALASEPEIIILDEPASALDLSNQDRVLSTLRALSTRQGITVLFTTHSPQHARHIADNTLLLYPEGEYLYGPSGEILTDEPLTRLYTLPIHVAKVNYQQRVLEPIIPIFSDNQQQNTGSTYTEPAPPNCCNVVSSA</sequence>
<reference evidence="6 7" key="1">
    <citation type="submission" date="2017-05" db="EMBL/GenBank/DDBJ databases">
        <title>Whole genome sequencing of Yersinia kristensenii.</title>
        <authorList>
            <person name="Campioni F."/>
        </authorList>
    </citation>
    <scope>NUCLEOTIDE SEQUENCE [LARGE SCALE GENOMIC DNA]</scope>
    <source>
        <strain evidence="6 7">CFSAN060536</strain>
    </source>
</reference>
<evidence type="ECO:0000256" key="4">
    <source>
        <dbReference type="ARBA" id="ARBA00022840"/>
    </source>
</evidence>
<organism evidence="6 7">
    <name type="scientific">Yersinia intermedia</name>
    <dbReference type="NCBI Taxonomy" id="631"/>
    <lineage>
        <taxon>Bacteria</taxon>
        <taxon>Pseudomonadati</taxon>
        <taxon>Pseudomonadota</taxon>
        <taxon>Gammaproteobacteria</taxon>
        <taxon>Enterobacterales</taxon>
        <taxon>Yersiniaceae</taxon>
        <taxon>Yersinia</taxon>
    </lineage>
</organism>
<dbReference type="PANTHER" id="PTHR42734">
    <property type="entry name" value="METAL TRANSPORT SYSTEM ATP-BINDING PROTEIN TM_0124-RELATED"/>
    <property type="match status" value="1"/>
</dbReference>
<dbReference type="SMART" id="SM00382">
    <property type="entry name" value="AAA"/>
    <property type="match status" value="1"/>
</dbReference>
<dbReference type="InterPro" id="IPR017871">
    <property type="entry name" value="ABC_transporter-like_CS"/>
</dbReference>
<dbReference type="InterPro" id="IPR003439">
    <property type="entry name" value="ABC_transporter-like_ATP-bd"/>
</dbReference>
<evidence type="ECO:0000256" key="1">
    <source>
        <dbReference type="ARBA" id="ARBA00005417"/>
    </source>
</evidence>
<proteinExistence type="inferred from homology"/>
<protein>
    <submittedName>
        <fullName evidence="6">ABC transporter ATP-binding protein</fullName>
    </submittedName>
</protein>
<dbReference type="PANTHER" id="PTHR42734:SF6">
    <property type="entry name" value="MOLYBDATE IMPORT ATP-BINDING PROTEIN MOLC"/>
    <property type="match status" value="1"/>
</dbReference>
<keyword evidence="2" id="KW-0813">Transport</keyword>
<comment type="similarity">
    <text evidence="1">Belongs to the ABC transporter superfamily.</text>
</comment>
<dbReference type="AlphaFoldDB" id="A0A208ZMH6"/>
<dbReference type="Pfam" id="PF00005">
    <property type="entry name" value="ABC_tran"/>
    <property type="match status" value="1"/>
</dbReference>
<dbReference type="EMBL" id="NHOI01000040">
    <property type="protein sequence ID" value="OVZ81661.1"/>
    <property type="molecule type" value="Genomic_DNA"/>
</dbReference>
<evidence type="ECO:0000259" key="5">
    <source>
        <dbReference type="PROSITE" id="PS50893"/>
    </source>
</evidence>
<dbReference type="InterPro" id="IPR003593">
    <property type="entry name" value="AAA+_ATPase"/>
</dbReference>
<dbReference type="RefSeq" id="WP_080984936.1">
    <property type="nucleotide sequence ID" value="NZ_JAJAVZ010000002.1"/>
</dbReference>